<comment type="domain">
    <text evidence="5">Contains an N-terminal domain that binds non-specifically to RNA and a C-terminal domain that binds specifically and tightly to hairpin 92 of 23S rRNA.</text>
</comment>
<dbReference type="GO" id="GO:0003723">
    <property type="term" value="F:RNA binding"/>
    <property type="evidence" value="ECO:0007669"/>
    <property type="project" value="UniProtKB-UniRule"/>
</dbReference>
<dbReference type="InterPro" id="IPR005580">
    <property type="entry name" value="DbpA/CsdA_RNA-bd_dom"/>
</dbReference>
<dbReference type="InterPro" id="IPR027417">
    <property type="entry name" value="P-loop_NTPase"/>
</dbReference>
<comment type="subcellular location">
    <subcellularLocation>
        <location evidence="5">Cytoplasm</location>
    </subcellularLocation>
</comment>
<evidence type="ECO:0000256" key="5">
    <source>
        <dbReference type="HAMAP-Rule" id="MF_00965"/>
    </source>
</evidence>
<dbReference type="PROSITE" id="PS51195">
    <property type="entry name" value="Q_MOTIF"/>
    <property type="match status" value="1"/>
</dbReference>
<dbReference type="eggNOG" id="COG0513">
    <property type="taxonomic scope" value="Bacteria"/>
</dbReference>
<dbReference type="InterPro" id="IPR050079">
    <property type="entry name" value="DEAD_box_RNA_helicase"/>
</dbReference>
<sequence length="459" mass="50150">MTQSFASLTLPAAQLENLAELGYASMTPVQAAALPAILEGRDVRAQAKTGSGKTAAFGIGLLQQIDVTQFTTQALVLCPTRELADQVSKELRRLARFTQNIKILTLCGGQPISHQLDSLVHAPHIVVGTPGRIQEHLRKKSVSLDAMKVLVLDEADRMLDMGFADAIDDVISYTPTSRQTLLFSATYPQGIERISARIQREPVNIETGDVSALPDIEQQFYETSRGEKLALLQALLSNLQPASCVVFCNTKRDCQDVYEALSGQNISVLALHGDLEQRERDQVLVRFSNRSCRVLVATDVAARGLDIKELEMVVNYELSFDPEVHVHRIGRTARAGQKGLAVSFVAPSEMVRAHALEDYIGLKPTWLSADKMMASPMQPLEAEMVTLCIDGGRKAKIRPGDILGALTGDAGLTAADVGKIDMFPIHAYVAIRKASAKKAYKQLQEGKIKGKSCKVRIYK</sequence>
<gene>
    <name evidence="5" type="primary">dbpA</name>
    <name evidence="10" type="ORF">AT03_19130</name>
</gene>
<evidence type="ECO:0000256" key="1">
    <source>
        <dbReference type="ARBA" id="ARBA00022741"/>
    </source>
</evidence>
<accession>A0A097R6F0</accession>
<dbReference type="InterPro" id="IPR044742">
    <property type="entry name" value="DEAD/DEAH_RhlB"/>
</dbReference>
<dbReference type="Pfam" id="PF00271">
    <property type="entry name" value="Helicase_C"/>
    <property type="match status" value="1"/>
</dbReference>
<dbReference type="PROSITE" id="PS00039">
    <property type="entry name" value="DEAD_ATP_HELICASE"/>
    <property type="match status" value="1"/>
</dbReference>
<evidence type="ECO:0000259" key="7">
    <source>
        <dbReference type="PROSITE" id="PS51192"/>
    </source>
</evidence>
<keyword evidence="2 5" id="KW-0378">Hydrolase</keyword>
<keyword evidence="3 5" id="KW-0347">Helicase</keyword>
<comment type="function">
    <text evidence="5">DEAD-box RNA helicase involved in the assembly of the 50S ribosomal subunit. Has an RNA-dependent ATPase activity, which is specific for 23S rRNA, and a 3' to 5' RNA helicase activity that uses the energy of ATP hydrolysis to destabilize and unwind short rRNA duplexes.</text>
</comment>
<dbReference type="AlphaFoldDB" id="A0A097R6F0"/>
<dbReference type="KEGG" id="hav:AT03_19130"/>
<dbReference type="SUPFAM" id="SSF52540">
    <property type="entry name" value="P-loop containing nucleoside triphosphate hydrolases"/>
    <property type="match status" value="1"/>
</dbReference>
<dbReference type="GeneID" id="56893425"/>
<comment type="similarity">
    <text evidence="5">Belongs to the DEAD box helicase family. DbpA subfamily.</text>
</comment>
<protein>
    <recommendedName>
        <fullName evidence="5">ATP-dependent RNA helicase DbpA</fullName>
        <ecNumber evidence="5">3.6.4.13</ecNumber>
    </recommendedName>
</protein>
<dbReference type="EC" id="3.6.4.13" evidence="5"/>
<dbReference type="InterPro" id="IPR014001">
    <property type="entry name" value="Helicase_ATP-bd"/>
</dbReference>
<dbReference type="Gene3D" id="3.40.50.300">
    <property type="entry name" value="P-loop containing nucleotide triphosphate hydrolases"/>
    <property type="match status" value="2"/>
</dbReference>
<feature type="region of interest" description="Involved in 23S rRNA binding" evidence="5">
    <location>
        <begin position="385"/>
        <end position="459"/>
    </location>
</feature>
<dbReference type="CDD" id="cd12501">
    <property type="entry name" value="RRM_EcDbpA_like"/>
    <property type="match status" value="1"/>
</dbReference>
<dbReference type="InterPro" id="IPR000629">
    <property type="entry name" value="RNA-helicase_DEAD-box_CS"/>
</dbReference>
<dbReference type="SMART" id="SM00487">
    <property type="entry name" value="DEXDc"/>
    <property type="match status" value="1"/>
</dbReference>
<dbReference type="InterPro" id="IPR001650">
    <property type="entry name" value="Helicase_C-like"/>
</dbReference>
<name>A0A097R6F0_HAFAL</name>
<dbReference type="GO" id="GO:0005829">
    <property type="term" value="C:cytosol"/>
    <property type="evidence" value="ECO:0007669"/>
    <property type="project" value="TreeGrafter"/>
</dbReference>
<dbReference type="EMBL" id="CP009706">
    <property type="protein sequence ID" value="AIU74300.1"/>
    <property type="molecule type" value="Genomic_DNA"/>
</dbReference>
<dbReference type="GO" id="GO:0016887">
    <property type="term" value="F:ATP hydrolysis activity"/>
    <property type="evidence" value="ECO:0007669"/>
    <property type="project" value="RHEA"/>
</dbReference>
<dbReference type="InterPro" id="IPR014014">
    <property type="entry name" value="RNA_helicase_DEAD_Q_motif"/>
</dbReference>
<dbReference type="PANTHER" id="PTHR47959">
    <property type="entry name" value="ATP-DEPENDENT RNA HELICASE RHLE-RELATED"/>
    <property type="match status" value="1"/>
</dbReference>
<keyword evidence="5" id="KW-0690">Ribosome biogenesis</keyword>
<dbReference type="GO" id="GO:0005524">
    <property type="term" value="F:ATP binding"/>
    <property type="evidence" value="ECO:0007669"/>
    <property type="project" value="UniProtKB-UniRule"/>
</dbReference>
<keyword evidence="4 5" id="KW-0067">ATP-binding</keyword>
<dbReference type="SMART" id="SM00490">
    <property type="entry name" value="HELICc"/>
    <property type="match status" value="1"/>
</dbReference>
<dbReference type="CDD" id="cd18787">
    <property type="entry name" value="SF2_C_DEAD"/>
    <property type="match status" value="1"/>
</dbReference>
<dbReference type="PROSITE" id="PS51192">
    <property type="entry name" value="HELICASE_ATP_BIND_1"/>
    <property type="match status" value="1"/>
</dbReference>
<evidence type="ECO:0000259" key="9">
    <source>
        <dbReference type="PROSITE" id="PS51195"/>
    </source>
</evidence>
<dbReference type="Proteomes" id="UP000029986">
    <property type="component" value="Chromosome"/>
</dbReference>
<feature type="domain" description="DEAD-box RNA helicase Q" evidence="9">
    <location>
        <begin position="3"/>
        <end position="31"/>
    </location>
</feature>
<dbReference type="InterPro" id="IPR012677">
    <property type="entry name" value="Nucleotide-bd_a/b_plait_sf"/>
</dbReference>
<evidence type="ECO:0000256" key="6">
    <source>
        <dbReference type="PROSITE-ProRule" id="PRU00552"/>
    </source>
</evidence>
<dbReference type="RefSeq" id="WP_025798220.1">
    <property type="nucleotide sequence ID" value="NZ_CP009706.1"/>
</dbReference>
<evidence type="ECO:0000256" key="4">
    <source>
        <dbReference type="ARBA" id="ARBA00022840"/>
    </source>
</evidence>
<dbReference type="HAMAP" id="MF_00965">
    <property type="entry name" value="DEAD_helicase_DbpA"/>
    <property type="match status" value="1"/>
</dbReference>
<evidence type="ECO:0000259" key="8">
    <source>
        <dbReference type="PROSITE" id="PS51194"/>
    </source>
</evidence>
<keyword evidence="5" id="KW-0963">Cytoplasm</keyword>
<organism evidence="10 11">
    <name type="scientific">Hafnia alvei FB1</name>
    <dbReference type="NCBI Taxonomy" id="1453496"/>
    <lineage>
        <taxon>Bacteria</taxon>
        <taxon>Pseudomonadati</taxon>
        <taxon>Pseudomonadota</taxon>
        <taxon>Gammaproteobacteria</taxon>
        <taxon>Enterobacterales</taxon>
        <taxon>Hafniaceae</taxon>
        <taxon>Hafnia</taxon>
    </lineage>
</organism>
<feature type="short sequence motif" description="Q motif" evidence="6">
    <location>
        <begin position="3"/>
        <end position="31"/>
    </location>
</feature>
<dbReference type="OrthoDB" id="9805696at2"/>
<reference evidence="10 11" key="1">
    <citation type="journal article" date="2014" name="Gut Pathog.">
        <title>Gene clusters of Hafnia alvei strain FB1 important in survival and pathogenesis: a draft genome perspective.</title>
        <authorList>
            <person name="Tan J.Y."/>
            <person name="Yin W.F."/>
            <person name="Chan K.G."/>
        </authorList>
    </citation>
    <scope>NUCLEOTIDE SEQUENCE [LARGE SCALE GENOMIC DNA]</scope>
    <source>
        <strain evidence="10 11">FB1</strain>
    </source>
</reference>
<dbReference type="InterPro" id="IPR028619">
    <property type="entry name" value="DEAD_helicase_DbpA"/>
</dbReference>
<dbReference type="GO" id="GO:0034458">
    <property type="term" value="F:3'-5' RNA helicase activity"/>
    <property type="evidence" value="ECO:0007669"/>
    <property type="project" value="UniProtKB-UniRule"/>
</dbReference>
<dbReference type="Pfam" id="PF03880">
    <property type="entry name" value="DbpA"/>
    <property type="match status" value="1"/>
</dbReference>
<dbReference type="Gene3D" id="3.30.70.330">
    <property type="match status" value="1"/>
</dbReference>
<evidence type="ECO:0000313" key="10">
    <source>
        <dbReference type="EMBL" id="AIU74300.1"/>
    </source>
</evidence>
<dbReference type="NCBIfam" id="NF008744">
    <property type="entry name" value="PRK11776.1"/>
    <property type="match status" value="1"/>
</dbReference>
<feature type="domain" description="Helicase ATP-binding" evidence="7">
    <location>
        <begin position="34"/>
        <end position="205"/>
    </location>
</feature>
<proteinExistence type="inferred from homology"/>
<evidence type="ECO:0000313" key="11">
    <source>
        <dbReference type="Proteomes" id="UP000029986"/>
    </source>
</evidence>
<dbReference type="GO" id="GO:0000027">
    <property type="term" value="P:ribosomal large subunit assembly"/>
    <property type="evidence" value="ECO:0007669"/>
    <property type="project" value="UniProtKB-UniRule"/>
</dbReference>
<dbReference type="Pfam" id="PF00270">
    <property type="entry name" value="DEAD"/>
    <property type="match status" value="1"/>
</dbReference>
<keyword evidence="11" id="KW-1185">Reference proteome</keyword>
<keyword evidence="1 5" id="KW-0547">Nucleotide-binding</keyword>
<dbReference type="PANTHER" id="PTHR47959:SF1">
    <property type="entry name" value="ATP-DEPENDENT RNA HELICASE DBPA"/>
    <property type="match status" value="1"/>
</dbReference>
<evidence type="ECO:0000256" key="3">
    <source>
        <dbReference type="ARBA" id="ARBA00022806"/>
    </source>
</evidence>
<keyword evidence="5" id="KW-0694">RNA-binding</keyword>
<dbReference type="HOGENOM" id="CLU_003041_1_3_6"/>
<feature type="domain" description="Helicase C-terminal" evidence="8">
    <location>
        <begin position="231"/>
        <end position="381"/>
    </location>
</feature>
<comment type="catalytic activity">
    <reaction evidence="5">
        <text>ATP + H2O = ADP + phosphate + H(+)</text>
        <dbReference type="Rhea" id="RHEA:13065"/>
        <dbReference type="ChEBI" id="CHEBI:15377"/>
        <dbReference type="ChEBI" id="CHEBI:15378"/>
        <dbReference type="ChEBI" id="CHEBI:30616"/>
        <dbReference type="ChEBI" id="CHEBI:43474"/>
        <dbReference type="ChEBI" id="CHEBI:456216"/>
        <dbReference type="EC" id="3.6.4.13"/>
    </reaction>
</comment>
<dbReference type="PATRIC" id="fig|1453496.5.peg.3936"/>
<dbReference type="PROSITE" id="PS51194">
    <property type="entry name" value="HELICASE_CTER"/>
    <property type="match status" value="1"/>
</dbReference>
<dbReference type="InterPro" id="IPR011545">
    <property type="entry name" value="DEAD/DEAH_box_helicase_dom"/>
</dbReference>
<evidence type="ECO:0000256" key="2">
    <source>
        <dbReference type="ARBA" id="ARBA00022801"/>
    </source>
</evidence>
<dbReference type="FunFam" id="3.30.70.330:FF:000254">
    <property type="entry name" value="ATP-dependent RNA helicase DbpA"/>
    <property type="match status" value="1"/>
</dbReference>
<dbReference type="CDD" id="cd00268">
    <property type="entry name" value="DEADc"/>
    <property type="match status" value="1"/>
</dbReference>